<comment type="caution">
    <text evidence="1">The sequence shown here is derived from an EMBL/GenBank/DDBJ whole genome shotgun (WGS) entry which is preliminary data.</text>
</comment>
<keyword evidence="2" id="KW-1185">Reference proteome</keyword>
<evidence type="ECO:0000313" key="2">
    <source>
        <dbReference type="Proteomes" id="UP000789831"/>
    </source>
</evidence>
<proteinExistence type="predicted"/>
<reference evidence="1" key="1">
    <citation type="submission" date="2021-06" db="EMBL/GenBank/DDBJ databases">
        <authorList>
            <person name="Kallberg Y."/>
            <person name="Tangrot J."/>
            <person name="Rosling A."/>
        </authorList>
    </citation>
    <scope>NUCLEOTIDE SEQUENCE</scope>
    <source>
        <strain evidence="1">MT106</strain>
    </source>
</reference>
<dbReference type="EMBL" id="CAJVPL010002066">
    <property type="protein sequence ID" value="CAG8598049.1"/>
    <property type="molecule type" value="Genomic_DNA"/>
</dbReference>
<sequence>MSEINNKKLLIKEIEKKDVLLTSLSIPSINSNNPNFSNSNKVELFGNNSLMKNKKKQSTECEENSQQLLATEATDANLTLTYP</sequence>
<gene>
    <name evidence="1" type="ORF">AGERDE_LOCUS8953</name>
</gene>
<name>A0A9N9CFA0_9GLOM</name>
<dbReference type="Proteomes" id="UP000789831">
    <property type="component" value="Unassembled WGS sequence"/>
</dbReference>
<accession>A0A9N9CFA0</accession>
<dbReference type="AlphaFoldDB" id="A0A9N9CFA0"/>
<organism evidence="1 2">
    <name type="scientific">Ambispora gerdemannii</name>
    <dbReference type="NCBI Taxonomy" id="144530"/>
    <lineage>
        <taxon>Eukaryota</taxon>
        <taxon>Fungi</taxon>
        <taxon>Fungi incertae sedis</taxon>
        <taxon>Mucoromycota</taxon>
        <taxon>Glomeromycotina</taxon>
        <taxon>Glomeromycetes</taxon>
        <taxon>Archaeosporales</taxon>
        <taxon>Ambisporaceae</taxon>
        <taxon>Ambispora</taxon>
    </lineage>
</organism>
<evidence type="ECO:0000313" key="1">
    <source>
        <dbReference type="EMBL" id="CAG8598049.1"/>
    </source>
</evidence>
<protein>
    <submittedName>
        <fullName evidence="1">2387_t:CDS:1</fullName>
    </submittedName>
</protein>